<accession>A0A8R1YAP6</accession>
<dbReference type="EC" id="2.7.11.13" evidence="5"/>
<proteinExistence type="inferred from homology"/>
<dbReference type="FunFam" id="3.30.60.20:FF:000022">
    <property type="entry name" value="SH3 and cysteine-rich domain-containing protein 3 isoform 2"/>
    <property type="match status" value="1"/>
</dbReference>
<keyword evidence="9" id="KW-0723">Serine/threonine-protein kinase</keyword>
<keyword evidence="19" id="KW-0460">Magnesium</keyword>
<keyword evidence="24" id="KW-1185">Reference proteome</keyword>
<dbReference type="InterPro" id="IPR017441">
    <property type="entry name" value="Protein_kinase_ATP_BS"/>
</dbReference>
<keyword evidence="8" id="KW-0963">Cytoplasm</keyword>
<dbReference type="Proteomes" id="UP000005239">
    <property type="component" value="Unassembled WGS sequence"/>
</dbReference>
<evidence type="ECO:0000256" key="3">
    <source>
        <dbReference type="ARBA" id="ARBA00004496"/>
    </source>
</evidence>
<dbReference type="PANTHER" id="PTHR22968:SF24">
    <property type="entry name" value="SERINE_THREONINE-PROTEIN KINASE"/>
    <property type="match status" value="1"/>
</dbReference>
<evidence type="ECO:0000256" key="21">
    <source>
        <dbReference type="ARBA" id="ARBA00047272"/>
    </source>
</evidence>
<dbReference type="PROSITE" id="PS00108">
    <property type="entry name" value="PROTEIN_KINASE_ST"/>
    <property type="match status" value="1"/>
</dbReference>
<keyword evidence="16" id="KW-0418">Kinase</keyword>
<reference evidence="24" key="1">
    <citation type="journal article" date="2008" name="Nat. Genet.">
        <title>The Pristionchus pacificus genome provides a unique perspective on nematode lifestyle and parasitism.</title>
        <authorList>
            <person name="Dieterich C."/>
            <person name="Clifton S.W."/>
            <person name="Schuster L.N."/>
            <person name="Chinwalla A."/>
            <person name="Delehaunty K."/>
            <person name="Dinkelacker I."/>
            <person name="Fulton L."/>
            <person name="Fulton R."/>
            <person name="Godfrey J."/>
            <person name="Minx P."/>
            <person name="Mitreva M."/>
            <person name="Roeseler W."/>
            <person name="Tian H."/>
            <person name="Witte H."/>
            <person name="Yang S.P."/>
            <person name="Wilson R.K."/>
            <person name="Sommer R.J."/>
        </authorList>
    </citation>
    <scope>NUCLEOTIDE SEQUENCE [LARGE SCALE GENOMIC DNA]</scope>
    <source>
        <strain evidence="24">PS312</strain>
    </source>
</reference>
<dbReference type="PANTHER" id="PTHR22968">
    <property type="entry name" value="PROTEIN KINASE C, MU"/>
    <property type="match status" value="1"/>
</dbReference>
<dbReference type="InterPro" id="IPR008271">
    <property type="entry name" value="Ser/Thr_kinase_AS"/>
</dbReference>
<dbReference type="SUPFAM" id="SSF57889">
    <property type="entry name" value="Cysteine-rich domain"/>
    <property type="match status" value="2"/>
</dbReference>
<dbReference type="PROSITE" id="PS50081">
    <property type="entry name" value="ZF_DAG_PE_2"/>
    <property type="match status" value="2"/>
</dbReference>
<dbReference type="InterPro" id="IPR001849">
    <property type="entry name" value="PH_domain"/>
</dbReference>
<evidence type="ECO:0000313" key="24">
    <source>
        <dbReference type="Proteomes" id="UP000005239"/>
    </source>
</evidence>
<dbReference type="CDD" id="cd20795">
    <property type="entry name" value="C1_PKD_rpt1"/>
    <property type="match status" value="1"/>
</dbReference>
<keyword evidence="18" id="KW-0067">ATP-binding</keyword>
<dbReference type="PROSITE" id="PS50011">
    <property type="entry name" value="PROTEIN_KINASE_DOM"/>
    <property type="match status" value="1"/>
</dbReference>
<evidence type="ECO:0000256" key="20">
    <source>
        <dbReference type="ARBA" id="ARBA00023136"/>
    </source>
</evidence>
<keyword evidence="14" id="KW-0547">Nucleotide-binding</keyword>
<dbReference type="Gene3D" id="3.30.60.20">
    <property type="match status" value="2"/>
</dbReference>
<keyword evidence="10" id="KW-0597">Phosphoprotein</keyword>
<dbReference type="CDD" id="cd14082">
    <property type="entry name" value="STKc_PKD"/>
    <property type="match status" value="1"/>
</dbReference>
<dbReference type="GO" id="GO:0008270">
    <property type="term" value="F:zinc ion binding"/>
    <property type="evidence" value="ECO:0007669"/>
    <property type="project" value="UniProtKB-KW"/>
</dbReference>
<evidence type="ECO:0000256" key="22">
    <source>
        <dbReference type="SAM" id="MobiDB-lite"/>
    </source>
</evidence>
<dbReference type="InterPro" id="IPR011009">
    <property type="entry name" value="Kinase-like_dom_sf"/>
</dbReference>
<dbReference type="InterPro" id="IPR000719">
    <property type="entry name" value="Prot_kinase_dom"/>
</dbReference>
<evidence type="ECO:0000256" key="10">
    <source>
        <dbReference type="ARBA" id="ARBA00022553"/>
    </source>
</evidence>
<gene>
    <name evidence="23" type="primary">WBGene00102183</name>
</gene>
<dbReference type="Gene3D" id="1.10.510.10">
    <property type="entry name" value="Transferase(Phosphotransferase) domain 1"/>
    <property type="match status" value="1"/>
</dbReference>
<dbReference type="AlphaFoldDB" id="A0A2A6CRS3"/>
<dbReference type="SMART" id="SM00109">
    <property type="entry name" value="C1"/>
    <property type="match status" value="2"/>
</dbReference>
<evidence type="ECO:0000256" key="9">
    <source>
        <dbReference type="ARBA" id="ARBA00022527"/>
    </source>
</evidence>
<evidence type="ECO:0000256" key="7">
    <source>
        <dbReference type="ARBA" id="ARBA00022475"/>
    </source>
</evidence>
<comment type="subcellular location">
    <subcellularLocation>
        <location evidence="2">Cell membrane</location>
        <location evidence="2">Sarcolemma</location>
        <topology evidence="2">Peripheral membrane protein</topology>
        <orientation evidence="2">Cytoplasmic side</orientation>
    </subcellularLocation>
    <subcellularLocation>
        <location evidence="3">Cytoplasm</location>
    </subcellularLocation>
</comment>
<evidence type="ECO:0000256" key="8">
    <source>
        <dbReference type="ARBA" id="ARBA00022490"/>
    </source>
</evidence>
<evidence type="ECO:0000256" key="2">
    <source>
        <dbReference type="ARBA" id="ARBA00004278"/>
    </source>
</evidence>
<dbReference type="InterPro" id="IPR011993">
    <property type="entry name" value="PH-like_dom_sf"/>
</dbReference>
<name>A0A2A6CRS3_PRIPA</name>
<evidence type="ECO:0000256" key="12">
    <source>
        <dbReference type="ARBA" id="ARBA00022723"/>
    </source>
</evidence>
<dbReference type="GO" id="GO:0004674">
    <property type="term" value="F:protein serine/threonine kinase activity"/>
    <property type="evidence" value="ECO:0000318"/>
    <property type="project" value="GO_Central"/>
</dbReference>
<dbReference type="InterPro" id="IPR020454">
    <property type="entry name" value="DAG/PE-bd"/>
</dbReference>
<dbReference type="Pfam" id="PF00130">
    <property type="entry name" value="C1_1"/>
    <property type="match status" value="2"/>
</dbReference>
<dbReference type="GO" id="GO:0004697">
    <property type="term" value="F:diacylglycerol-dependent serine/threonine kinase activity"/>
    <property type="evidence" value="ECO:0007669"/>
    <property type="project" value="UniProtKB-EC"/>
</dbReference>
<comment type="catalytic activity">
    <reaction evidence="21">
        <text>L-threonyl-[protein] + ATP = O-phospho-L-threonyl-[protein] + ADP + H(+)</text>
        <dbReference type="Rhea" id="RHEA:46608"/>
        <dbReference type="Rhea" id="RHEA-COMP:11060"/>
        <dbReference type="Rhea" id="RHEA-COMP:11605"/>
        <dbReference type="ChEBI" id="CHEBI:15378"/>
        <dbReference type="ChEBI" id="CHEBI:30013"/>
        <dbReference type="ChEBI" id="CHEBI:30616"/>
        <dbReference type="ChEBI" id="CHEBI:61977"/>
        <dbReference type="ChEBI" id="CHEBI:456216"/>
        <dbReference type="EC" id="2.7.11.13"/>
    </reaction>
</comment>
<dbReference type="InterPro" id="IPR046349">
    <property type="entry name" value="C1-like_sf"/>
</dbReference>
<organism evidence="23 24">
    <name type="scientific">Pristionchus pacificus</name>
    <name type="common">Parasitic nematode worm</name>
    <dbReference type="NCBI Taxonomy" id="54126"/>
    <lineage>
        <taxon>Eukaryota</taxon>
        <taxon>Metazoa</taxon>
        <taxon>Ecdysozoa</taxon>
        <taxon>Nematoda</taxon>
        <taxon>Chromadorea</taxon>
        <taxon>Rhabditida</taxon>
        <taxon>Rhabditina</taxon>
        <taxon>Diplogasteromorpha</taxon>
        <taxon>Diplogasteroidea</taxon>
        <taxon>Neodiplogasteridae</taxon>
        <taxon>Pristionchus</taxon>
    </lineage>
</organism>
<dbReference type="SUPFAM" id="SSF50729">
    <property type="entry name" value="PH domain-like"/>
    <property type="match status" value="1"/>
</dbReference>
<dbReference type="PRINTS" id="PR00008">
    <property type="entry name" value="DAGPEDOMAIN"/>
</dbReference>
<evidence type="ECO:0000256" key="1">
    <source>
        <dbReference type="ARBA" id="ARBA00001946"/>
    </source>
</evidence>
<dbReference type="GO" id="GO:0005829">
    <property type="term" value="C:cytosol"/>
    <property type="evidence" value="ECO:0000318"/>
    <property type="project" value="GO_Central"/>
</dbReference>
<feature type="compositionally biased region" description="Low complexity" evidence="22">
    <location>
        <begin position="280"/>
        <end position="295"/>
    </location>
</feature>
<dbReference type="Pfam" id="PF00069">
    <property type="entry name" value="Pkinase"/>
    <property type="match status" value="1"/>
</dbReference>
<dbReference type="SMART" id="SM00220">
    <property type="entry name" value="S_TKc"/>
    <property type="match status" value="1"/>
</dbReference>
<accession>A0A2A6CRS3</accession>
<dbReference type="GO" id="GO:0042383">
    <property type="term" value="C:sarcolemma"/>
    <property type="evidence" value="ECO:0007669"/>
    <property type="project" value="UniProtKB-SubCell"/>
</dbReference>
<evidence type="ECO:0000256" key="6">
    <source>
        <dbReference type="ARBA" id="ARBA00022443"/>
    </source>
</evidence>
<protein>
    <recommendedName>
        <fullName evidence="5">protein kinase C</fullName>
        <ecNumber evidence="5">2.7.11.13</ecNumber>
    </recommendedName>
</protein>
<keyword evidence="12" id="KW-0479">Metal-binding</keyword>
<dbReference type="GO" id="GO:0005524">
    <property type="term" value="F:ATP binding"/>
    <property type="evidence" value="ECO:0007669"/>
    <property type="project" value="UniProtKB-UniRule"/>
</dbReference>
<evidence type="ECO:0000256" key="13">
    <source>
        <dbReference type="ARBA" id="ARBA00022737"/>
    </source>
</evidence>
<dbReference type="FunFam" id="3.30.60.20:FF:000019">
    <property type="entry name" value="Serine/threonine-protein kinase"/>
    <property type="match status" value="1"/>
</dbReference>
<dbReference type="OrthoDB" id="10252171at2759"/>
<feature type="region of interest" description="Disordered" evidence="22">
    <location>
        <begin position="275"/>
        <end position="339"/>
    </location>
</feature>
<keyword evidence="11" id="KW-0808">Transferase</keyword>
<dbReference type="CDD" id="cd01239">
    <property type="entry name" value="PH_PKD"/>
    <property type="match status" value="1"/>
</dbReference>
<sequence length="846" mass="94680">MLLRKSASPEPVIGRPVIIKACAHHERLVVHPHTLFVHSYKSPTFCDFCGELLFGLVKQGLKCQGCGLNYHKRCASKIPNNCNGSRQRRPSAIPLSPQNSRSLRGRNSKVGTISSAASQLSALQVTSQTLGASTSQLAPDIFVTPENDCGDAIGGNYLQMPRKDRSCSWSGRPLWMEVAEATRVKVPHTFQVHSYKRPTVCQHCKKLLKGLIRQGMQCRDCKYNCHKKCSEGVARDCPGSSMTTSGQPYFLGQESDGGSSFGGSTELLRMNSVPYDTDQTSVSGEESSESTSRASSTHRKASSTPSAPLQSERGTTNYEGGERSPEDEDGTTESQNIPLMRVVMSKKQTKRRSAKTLKEGWLLHSTDQTAMRKKHYWRLDTKGITLFHDETSNRYYKEIPLSEVLDLKLLPPDEQKTHVFEIKTSVIIYFVDASGHLSPSSSSHDGVCRRDPDDVLLIDDLLDLNVIFGRIIHVALRGDPEKDERKGAEVAGTWANAIKSALMPVTPQSSQPLKDQLRVPGGDSAKGTHLGVNIQTEKEFSTLYQIYSEEILGSGQFGTVYGGIHRMSGRQVAVKLIDKLKFPPNKEDLLRTEVHILQKVHHPGVVAFEQMLETADRIFVVMEKMQGDMLEMILSSEKGRLSERTTQFLVDQILVALSYLHSQNIVHCDLKPENILLTSTSDFPQVKLCDFGFARIIGERSFRRSVVGTPAYLAPEVLRNKGFNRSLDMWSVGVIVYVSLSGTFPFNEDEDIHDQIQNAEFMYPPSPWKEIGDSAIDFINGLLQVKMSKRFSVSKALSHEWMQGYPLWSDLRLLENQVGERFLTHESDDKRWKEYEENNGFVPVYV</sequence>
<keyword evidence="13" id="KW-0677">Repeat</keyword>
<evidence type="ECO:0000256" key="4">
    <source>
        <dbReference type="ARBA" id="ARBA00008582"/>
    </source>
</evidence>
<keyword evidence="6" id="KW-0728">SH3 domain</keyword>
<keyword evidence="15" id="KW-0863">Zinc-finger</keyword>
<evidence type="ECO:0000256" key="15">
    <source>
        <dbReference type="ARBA" id="ARBA00022771"/>
    </source>
</evidence>
<dbReference type="InterPro" id="IPR002219">
    <property type="entry name" value="PKC_DAG/PE"/>
</dbReference>
<keyword evidence="17" id="KW-0862">Zinc</keyword>
<evidence type="ECO:0000256" key="5">
    <source>
        <dbReference type="ARBA" id="ARBA00012429"/>
    </source>
</evidence>
<dbReference type="FunFam" id="1.10.510.10:FF:000171">
    <property type="entry name" value="Serine/threonine-protein kinase"/>
    <property type="match status" value="1"/>
</dbReference>
<dbReference type="PROSITE" id="PS00107">
    <property type="entry name" value="PROTEIN_KINASE_ATP"/>
    <property type="match status" value="1"/>
</dbReference>
<dbReference type="GO" id="GO:0007200">
    <property type="term" value="P:phospholipase C-activating G protein-coupled receptor signaling pathway"/>
    <property type="evidence" value="ECO:0000318"/>
    <property type="project" value="GO_Central"/>
</dbReference>
<keyword evidence="20" id="KW-0472">Membrane</keyword>
<keyword evidence="7" id="KW-1003">Cell membrane</keyword>
<feature type="compositionally biased region" description="Polar residues" evidence="22">
    <location>
        <begin position="302"/>
        <end position="318"/>
    </location>
</feature>
<reference evidence="23" key="2">
    <citation type="submission" date="2022-06" db="UniProtKB">
        <authorList>
            <consortium name="EnsemblMetazoa"/>
        </authorList>
    </citation>
    <scope>IDENTIFICATION</scope>
    <source>
        <strain evidence="23">PS312</strain>
    </source>
</reference>
<comment type="similarity">
    <text evidence="4">Belongs to the protein kinase superfamily. CAMK Ser/Thr protein kinase family. PKD subfamily.</text>
</comment>
<comment type="cofactor">
    <cofactor evidence="1">
        <name>Mg(2+)</name>
        <dbReference type="ChEBI" id="CHEBI:18420"/>
    </cofactor>
</comment>
<evidence type="ECO:0000313" key="23">
    <source>
        <dbReference type="EnsemblMetazoa" id="PPA12629.1"/>
    </source>
</evidence>
<dbReference type="PROSITE" id="PS00479">
    <property type="entry name" value="ZF_DAG_PE_1"/>
    <property type="match status" value="2"/>
</dbReference>
<evidence type="ECO:0000256" key="11">
    <source>
        <dbReference type="ARBA" id="ARBA00022679"/>
    </source>
</evidence>
<evidence type="ECO:0000256" key="17">
    <source>
        <dbReference type="ARBA" id="ARBA00022833"/>
    </source>
</evidence>
<dbReference type="Pfam" id="PF00169">
    <property type="entry name" value="PH"/>
    <property type="match status" value="1"/>
</dbReference>
<dbReference type="GO" id="GO:0035556">
    <property type="term" value="P:intracellular signal transduction"/>
    <property type="evidence" value="ECO:0000318"/>
    <property type="project" value="GO_Central"/>
</dbReference>
<dbReference type="CDD" id="cd20796">
    <property type="entry name" value="C1_PKD_rpt2"/>
    <property type="match status" value="1"/>
</dbReference>
<evidence type="ECO:0000256" key="14">
    <source>
        <dbReference type="ARBA" id="ARBA00022741"/>
    </source>
</evidence>
<dbReference type="EnsemblMetazoa" id="PPA12629.1">
    <property type="protein sequence ID" value="PPA12629.1"/>
    <property type="gene ID" value="WBGene00102183"/>
</dbReference>
<dbReference type="Gene3D" id="2.30.29.30">
    <property type="entry name" value="Pleckstrin-homology domain (PH domain)/Phosphotyrosine-binding domain (PTB)"/>
    <property type="match status" value="1"/>
</dbReference>
<evidence type="ECO:0000256" key="16">
    <source>
        <dbReference type="ARBA" id="ARBA00022777"/>
    </source>
</evidence>
<evidence type="ECO:0000256" key="18">
    <source>
        <dbReference type="ARBA" id="ARBA00022840"/>
    </source>
</evidence>
<evidence type="ECO:0000256" key="19">
    <source>
        <dbReference type="ARBA" id="ARBA00022842"/>
    </source>
</evidence>
<feature type="region of interest" description="Disordered" evidence="22">
    <location>
        <begin position="84"/>
        <end position="108"/>
    </location>
</feature>
<dbReference type="SUPFAM" id="SSF56112">
    <property type="entry name" value="Protein kinase-like (PK-like)"/>
    <property type="match status" value="1"/>
</dbReference>